<evidence type="ECO:0000313" key="2">
    <source>
        <dbReference type="Proteomes" id="UP001595191"/>
    </source>
</evidence>
<name>A0ACC7LKT4_9FLAO</name>
<reference evidence="1" key="1">
    <citation type="submission" date="2024-09" db="EMBL/GenBank/DDBJ databases">
        <authorList>
            <person name="Liu J."/>
        </authorList>
    </citation>
    <scope>NUCLEOTIDE SEQUENCE</scope>
    <source>
        <strain evidence="1">NBU2967</strain>
    </source>
</reference>
<dbReference type="Proteomes" id="UP001595191">
    <property type="component" value="Unassembled WGS sequence"/>
</dbReference>
<keyword evidence="2" id="KW-1185">Reference proteome</keyword>
<proteinExistence type="predicted"/>
<gene>
    <name evidence="1" type="ORF">ACEZ3G_10190</name>
</gene>
<sequence length="140" mass="15953">MTFKTIILLGVLSFFSACKEEKEKYIWKPLEVTVSAYNSVSWQTSGNPNIAAWGDTLKPGMKSVAVSRDLLQLGLTHNTQIKIEGLDSIYLVKDKMHSRWSNRIDLYMGKDVKKAREWGRKKLTILYAVLNDSLQIDANE</sequence>
<protein>
    <submittedName>
        <fullName evidence="1">3D domain-containing protein</fullName>
    </submittedName>
</protein>
<evidence type="ECO:0000313" key="1">
    <source>
        <dbReference type="EMBL" id="MFH6603845.1"/>
    </source>
</evidence>
<organism evidence="1 2">
    <name type="scientific">Meishania litoralis</name>
    <dbReference type="NCBI Taxonomy" id="3434685"/>
    <lineage>
        <taxon>Bacteria</taxon>
        <taxon>Pseudomonadati</taxon>
        <taxon>Bacteroidota</taxon>
        <taxon>Flavobacteriia</taxon>
        <taxon>Flavobacteriales</taxon>
        <taxon>Flavobacteriaceae</taxon>
        <taxon>Meishania</taxon>
    </lineage>
</organism>
<comment type="caution">
    <text evidence="1">The sequence shown here is derived from an EMBL/GenBank/DDBJ whole genome shotgun (WGS) entry which is preliminary data.</text>
</comment>
<accession>A0ACC7LKT4</accession>
<dbReference type="EMBL" id="JBHFPV010000002">
    <property type="protein sequence ID" value="MFH6603845.1"/>
    <property type="molecule type" value="Genomic_DNA"/>
</dbReference>